<sequence>MIERKIESRLDLGPVSFSALIWRMPCFHRWWRTADRLMRLDENSKLLKNIRKLAVLSNNAKLYA</sequence>
<organism evidence="1 2">
    <name type="scientific">Paenibacillus beijingensis</name>
    <dbReference type="NCBI Taxonomy" id="1126833"/>
    <lineage>
        <taxon>Bacteria</taxon>
        <taxon>Bacillati</taxon>
        <taxon>Bacillota</taxon>
        <taxon>Bacilli</taxon>
        <taxon>Bacillales</taxon>
        <taxon>Paenibacillaceae</taxon>
        <taxon>Paenibacillus</taxon>
    </lineage>
</organism>
<dbReference type="PATRIC" id="fig|1126833.4.peg.5012"/>
<gene>
    <name evidence="1" type="ORF">VN24_22795</name>
</gene>
<dbReference type="AlphaFoldDB" id="A0A0D5NNI5"/>
<proteinExistence type="predicted"/>
<dbReference type="HOGENOM" id="CLU_2863535_0_0_9"/>
<name>A0A0D5NNI5_9BACL</name>
<dbReference type="Proteomes" id="UP000032633">
    <property type="component" value="Chromosome"/>
</dbReference>
<protein>
    <submittedName>
        <fullName evidence="1">Uncharacterized protein</fullName>
    </submittedName>
</protein>
<evidence type="ECO:0000313" key="1">
    <source>
        <dbReference type="EMBL" id="AJY76869.1"/>
    </source>
</evidence>
<dbReference type="KEGG" id="pbj:VN24_22795"/>
<reference evidence="2" key="2">
    <citation type="submission" date="2015-03" db="EMBL/GenBank/DDBJ databases">
        <title>Genome sequence of Paenibacillus beijingensis strain DSM 24997T.</title>
        <authorList>
            <person name="Kwak Y."/>
            <person name="Shin J.-H."/>
        </authorList>
    </citation>
    <scope>NUCLEOTIDE SEQUENCE [LARGE SCALE GENOMIC DNA]</scope>
    <source>
        <strain evidence="2">DSM 24997</strain>
    </source>
</reference>
<dbReference type="EMBL" id="CP011058">
    <property type="protein sequence ID" value="AJY76869.1"/>
    <property type="molecule type" value="Genomic_DNA"/>
</dbReference>
<evidence type="ECO:0000313" key="2">
    <source>
        <dbReference type="Proteomes" id="UP000032633"/>
    </source>
</evidence>
<keyword evidence="2" id="KW-1185">Reference proteome</keyword>
<reference evidence="1 2" key="1">
    <citation type="journal article" date="2015" name="J. Biotechnol.">
        <title>Complete genome sequence of Paenibacillus beijingensis 7188(T) (=DSM 24997(T)), a novel rhizobacterium from jujube garden soil.</title>
        <authorList>
            <person name="Kwak Y."/>
            <person name="Shin J.H."/>
        </authorList>
    </citation>
    <scope>NUCLEOTIDE SEQUENCE [LARGE SCALE GENOMIC DNA]</scope>
    <source>
        <strain evidence="1 2">DSM 24997</strain>
    </source>
</reference>
<accession>A0A0D5NNI5</accession>